<feature type="domain" description="IDEAL" evidence="1">
    <location>
        <begin position="38"/>
        <end position="74"/>
    </location>
</feature>
<gene>
    <name evidence="2" type="ORF">GLW05_02090</name>
</gene>
<organism evidence="2 3">
    <name type="scientific">Pontibacillus yanchengensis</name>
    <dbReference type="NCBI Taxonomy" id="462910"/>
    <lineage>
        <taxon>Bacteria</taxon>
        <taxon>Bacillati</taxon>
        <taxon>Bacillota</taxon>
        <taxon>Bacilli</taxon>
        <taxon>Bacillales</taxon>
        <taxon>Bacillaceae</taxon>
        <taxon>Pontibacillus</taxon>
    </lineage>
</organism>
<dbReference type="Pfam" id="PF08858">
    <property type="entry name" value="IDEAL"/>
    <property type="match status" value="1"/>
</dbReference>
<dbReference type="RefSeq" id="WP_160847688.1">
    <property type="nucleotide sequence ID" value="NZ_WMEQ01000001.1"/>
</dbReference>
<reference evidence="2 3" key="1">
    <citation type="submission" date="2019-11" db="EMBL/GenBank/DDBJ databases">
        <title>Genome sequences of 17 halophilic strains isolated from different environments.</title>
        <authorList>
            <person name="Furrow R.E."/>
        </authorList>
    </citation>
    <scope>NUCLEOTIDE SEQUENCE [LARGE SCALE GENOMIC DNA]</scope>
    <source>
        <strain evidence="2 3">22514_16_FS</strain>
    </source>
</reference>
<accession>A0A6I4ZUN1</accession>
<dbReference type="InterPro" id="IPR014957">
    <property type="entry name" value="IDEAL_dom"/>
</dbReference>
<dbReference type="Proteomes" id="UP000468638">
    <property type="component" value="Unassembled WGS sequence"/>
</dbReference>
<name>A0A6I4ZUN1_9BACI</name>
<dbReference type="EMBL" id="WMEQ01000001">
    <property type="protein sequence ID" value="MYL32396.1"/>
    <property type="molecule type" value="Genomic_DNA"/>
</dbReference>
<protein>
    <submittedName>
        <fullName evidence="2">IDEAL domain-containing protein</fullName>
    </submittedName>
</protein>
<dbReference type="Gene3D" id="4.10.810.10">
    <property type="entry name" value="Virus Scaffolding Protein, Chain A"/>
    <property type="match status" value="1"/>
</dbReference>
<dbReference type="SMART" id="SM00914">
    <property type="entry name" value="IDEAL"/>
    <property type="match status" value="1"/>
</dbReference>
<evidence type="ECO:0000259" key="1">
    <source>
        <dbReference type="SMART" id="SM00914"/>
    </source>
</evidence>
<sequence length="80" mass="9682">MKKQKVSYQLKWFPLKGKEVIHAKREVPFEVKLASALVLDELCYLWNKRHLEAQLNEAIDQKDEQRFMELSHVYKPYTFE</sequence>
<proteinExistence type="predicted"/>
<dbReference type="OrthoDB" id="2691639at2"/>
<comment type="caution">
    <text evidence="2">The sequence shown here is derived from an EMBL/GenBank/DDBJ whole genome shotgun (WGS) entry which is preliminary data.</text>
</comment>
<evidence type="ECO:0000313" key="2">
    <source>
        <dbReference type="EMBL" id="MYL32396.1"/>
    </source>
</evidence>
<dbReference type="InterPro" id="IPR027393">
    <property type="entry name" value="Virus_scaffolding_prot_C"/>
</dbReference>
<evidence type="ECO:0000313" key="3">
    <source>
        <dbReference type="Proteomes" id="UP000468638"/>
    </source>
</evidence>
<dbReference type="AlphaFoldDB" id="A0A6I4ZUN1"/>